<feature type="region of interest" description="Disordered" evidence="9">
    <location>
        <begin position="842"/>
        <end position="895"/>
    </location>
</feature>
<dbReference type="InterPro" id="IPR000330">
    <property type="entry name" value="SNF2_N"/>
</dbReference>
<dbReference type="EMBL" id="MLKD01000022">
    <property type="protein sequence ID" value="OQE16952.1"/>
    <property type="molecule type" value="Genomic_DNA"/>
</dbReference>
<dbReference type="CDD" id="cd18793">
    <property type="entry name" value="SF2_C_SNF"/>
    <property type="match status" value="1"/>
</dbReference>
<comment type="subcellular location">
    <subcellularLocation>
        <location evidence="1">Nucleus</location>
    </subcellularLocation>
</comment>
<keyword evidence="5" id="KW-0347">Helicase</keyword>
<dbReference type="GO" id="GO:0004386">
    <property type="term" value="F:helicase activity"/>
    <property type="evidence" value="ECO:0007669"/>
    <property type="project" value="UniProtKB-KW"/>
</dbReference>
<keyword evidence="8" id="KW-0539">Nucleus</keyword>
<keyword evidence="7" id="KW-0238">DNA-binding</keyword>
<evidence type="ECO:0000256" key="1">
    <source>
        <dbReference type="ARBA" id="ARBA00004123"/>
    </source>
</evidence>
<dbReference type="InterPro" id="IPR014001">
    <property type="entry name" value="Helicase_ATP-bd"/>
</dbReference>
<feature type="domain" description="SAM" evidence="10">
    <location>
        <begin position="11"/>
        <end position="90"/>
    </location>
</feature>
<dbReference type="InterPro" id="IPR001660">
    <property type="entry name" value="SAM"/>
</dbReference>
<dbReference type="InterPro" id="IPR038718">
    <property type="entry name" value="SNF2-like_sf"/>
</dbReference>
<feature type="region of interest" description="Disordered" evidence="9">
    <location>
        <begin position="107"/>
        <end position="170"/>
    </location>
</feature>
<dbReference type="Pfam" id="PF00176">
    <property type="entry name" value="SNF2-rel_dom"/>
    <property type="match status" value="1"/>
</dbReference>
<dbReference type="PROSITE" id="PS51194">
    <property type="entry name" value="HELICASE_CTER"/>
    <property type="match status" value="1"/>
</dbReference>
<feature type="region of interest" description="Disordered" evidence="9">
    <location>
        <begin position="235"/>
        <end position="326"/>
    </location>
</feature>
<dbReference type="Gene3D" id="1.10.150.50">
    <property type="entry name" value="Transcription Factor, Ets-1"/>
    <property type="match status" value="1"/>
</dbReference>
<dbReference type="SMART" id="SM00487">
    <property type="entry name" value="DEXDc"/>
    <property type="match status" value="1"/>
</dbReference>
<feature type="compositionally biased region" description="Basic and acidic residues" evidence="9">
    <location>
        <begin position="440"/>
        <end position="461"/>
    </location>
</feature>
<feature type="region of interest" description="Disordered" evidence="9">
    <location>
        <begin position="565"/>
        <end position="664"/>
    </location>
</feature>
<evidence type="ECO:0000256" key="7">
    <source>
        <dbReference type="ARBA" id="ARBA00023125"/>
    </source>
</evidence>
<organism evidence="13 14">
    <name type="scientific">Penicillium steckii</name>
    <dbReference type="NCBI Taxonomy" id="303698"/>
    <lineage>
        <taxon>Eukaryota</taxon>
        <taxon>Fungi</taxon>
        <taxon>Dikarya</taxon>
        <taxon>Ascomycota</taxon>
        <taxon>Pezizomycotina</taxon>
        <taxon>Eurotiomycetes</taxon>
        <taxon>Eurotiomycetidae</taxon>
        <taxon>Eurotiales</taxon>
        <taxon>Aspergillaceae</taxon>
        <taxon>Penicillium</taxon>
    </lineage>
</organism>
<dbReference type="GO" id="GO:0005524">
    <property type="term" value="F:ATP binding"/>
    <property type="evidence" value="ECO:0007669"/>
    <property type="project" value="UniProtKB-KW"/>
</dbReference>
<feature type="compositionally biased region" description="Low complexity" evidence="9">
    <location>
        <begin position="569"/>
        <end position="580"/>
    </location>
</feature>
<feature type="compositionally biased region" description="Basic and acidic residues" evidence="9">
    <location>
        <begin position="870"/>
        <end position="895"/>
    </location>
</feature>
<feature type="region of interest" description="Disordered" evidence="9">
    <location>
        <begin position="440"/>
        <end position="550"/>
    </location>
</feature>
<sequence length="1772" mass="198013">MDSNTLDPIDWGIDDVVSFLCHSESRPWAEGSNIPFPPPSDFAAALHENFITGEILLEEIDKVTLKDDLGVKPLGHRSGVMKAIEWLRNRSIKYQAKFQAKYEPKYEGKYEGGSGPSSIHGVNSPQIGLSTQIPSSISPGLGISAPETSPSNALETNEVPSTSSKSKRRIVPQLIQPLRGDSASNENLQPLSQRTSLNTAFASGNNHSATQSASARTEFNLENQPDSAFFQQTLQSGVESPEEERQNNKKANSSTENPPLSPNEDEFYQSLLQRYPPDDEDSDGLPLYGDSGSEGEFDEETWEEMQNEAEDHQKHSNGIAPAEKQGLSSEECSRLIAQHVTQKESDWQDKRLPRERPKASAIWEHSHTHGTLEQDKTRLNKRIALYQKRLEKLKGGLLQVEFTDRAFFLQSCASLDPTIADICLDKWTLEVLNLDVQPPRVEKPPKIARPKPERSNSREDESLGSETDTDLEEDGVVSGSIEEEESDFMEIDSEQLTPQSQAEKPHIGLPFTLDSPPPDEDATNYNEPSRKRKRLDDEFSDDETNSAPGLITEFLQRGNIDTVDLTGNSPTLTSAPTSLSNVIPSSPAPRESLQNGEDADEMQIETPPLNPTHSLAPQDNDVEELSVDKPSQISERKVKLRLNGPHPTDNNTQQTTSEDRVSSKRLSDISVGTLHGADDHDVELFDLVKSMDIDAIALSKNRVHLLAKLILGLRRHEPKLIRKYLDDYFLSQISDLVHEALIAMCNDRTTLPDREEDENIGAMRLAALYHSWHHCIVLNSKGLDKQLLRKTIAQIEKNEFESMFKSFIERLNKLFTAYHTWIDEHPNHSPRLQKGTLDVPVAMSRSNSSGKAKNKTKFAPRAPSSIQREAQLRQEKQEAMRQEREKRGLTNSDPDKQAVTFKEPVIYLPREIGEHVKPHQLSGIQFMWRELIEAKKPQGCLLAHVMGLGKTMQVISLLATIADAASSDNPQIREQVPEKFHRSRTLILCPSAVVQNWADEFALWAPRDHHLGPIWEIISGINMDAEERFQTVKAWDEEGGVLIMSYDLFRILVLNKSTRPGRNILPDEQHEMAREALLSRPSIVVADEAHRLKNEKSAISQVTSRFKTLSRIAMTGSPLANHLSEYYQMMEWVAPGYLESALTFKSKFVDPIQMGSYLDSTPQQQRESLCALKILNGILKPKVLRADTSVIANDLPSKTEFVLRIPLTDLQREAYNTFVSAAQAGDDVDMRLYSWLAILQLCCNHPQPFREKLADHAKQPEDNEGSLLPRSMSDSGLPSDLLTRIDALFQTVPRIEDPSLSHRAALLNKILDESIKLGDKVLIFTQSVPTLNYIHLMLTERRLKFQRIDGTTPGADRQTVTKRFNAEPDQQVLLISTKAGGVGLNMFGANRVVIFDFLFNPTWEDQAIGRAYRLGQTKPVFVYRFVAGGTFEENIFNKAVFKRQLAVRVVDKKNVVRQSHKNSPVLLHQVQEVTKEDHSEMLGKDKVLDKILKGSFGEIILDVSVSRIQDNENDRLTEEENLRVDNELKLERLKRSNPRAFEEEMKRRYDAEVARQVGLKQQREAAYNNIIKNSMANNSMASSSMSTMGNWVPQNHNSHMLPGLQSSLGSPPNIAQQPTYPGTYMTNSFGFPSSTSATNPPQGQHPTQNRFTQYQYTPSATSLALDHSGLLQIPPKPNNVQQPNHSIQTSPVSNYPVSTLGGQINSASGGSTSPVEIIDLATPSGPSSPNNNDPEVGNAAPESGQNEHHPLNNNVQQEAGHTPAKTAVPSLS</sequence>
<feature type="compositionally biased region" description="Low complexity" evidence="9">
    <location>
        <begin position="133"/>
        <end position="144"/>
    </location>
</feature>
<dbReference type="InterPro" id="IPR001650">
    <property type="entry name" value="Helicase_C-like"/>
</dbReference>
<accession>A0A1V6SSD5</accession>
<feature type="compositionally biased region" description="Acidic residues" evidence="9">
    <location>
        <begin position="293"/>
        <end position="308"/>
    </location>
</feature>
<dbReference type="Pfam" id="PF00271">
    <property type="entry name" value="Helicase_C"/>
    <property type="match status" value="1"/>
</dbReference>
<dbReference type="PANTHER" id="PTHR45797">
    <property type="entry name" value="RAD54-LIKE"/>
    <property type="match status" value="1"/>
</dbReference>
<dbReference type="Gene3D" id="3.40.50.300">
    <property type="entry name" value="P-loop containing nucleotide triphosphate hydrolases"/>
    <property type="match status" value="1"/>
</dbReference>
<comment type="similarity">
    <text evidence="2">Belongs to the SNF2/RAD54 helicase family.</text>
</comment>
<name>A0A1V6SSD5_9EURO</name>
<comment type="caution">
    <text evidence="13">The sequence shown here is derived from an EMBL/GenBank/DDBJ whole genome shotgun (WGS) entry which is preliminary data.</text>
</comment>
<feature type="compositionally biased region" description="Polar residues" evidence="9">
    <location>
        <begin position="249"/>
        <end position="258"/>
    </location>
</feature>
<evidence type="ECO:0000313" key="13">
    <source>
        <dbReference type="EMBL" id="OQE16952.1"/>
    </source>
</evidence>
<keyword evidence="3" id="KW-0547">Nucleotide-binding</keyword>
<dbReference type="InterPro" id="IPR056026">
    <property type="entry name" value="DUF7607"/>
</dbReference>
<evidence type="ECO:0000256" key="8">
    <source>
        <dbReference type="ARBA" id="ARBA00023242"/>
    </source>
</evidence>
<dbReference type="GO" id="GO:0005634">
    <property type="term" value="C:nucleus"/>
    <property type="evidence" value="ECO:0007669"/>
    <property type="project" value="UniProtKB-SubCell"/>
</dbReference>
<evidence type="ECO:0000259" key="11">
    <source>
        <dbReference type="PROSITE" id="PS51192"/>
    </source>
</evidence>
<feature type="region of interest" description="Disordered" evidence="9">
    <location>
        <begin position="1669"/>
        <end position="1772"/>
    </location>
</feature>
<dbReference type="SMART" id="SM00490">
    <property type="entry name" value="HELICc"/>
    <property type="match status" value="1"/>
</dbReference>
<protein>
    <submittedName>
        <fullName evidence="13">Uncharacterized protein</fullName>
    </submittedName>
</protein>
<dbReference type="Proteomes" id="UP000191285">
    <property type="component" value="Unassembled WGS sequence"/>
</dbReference>
<keyword evidence="14" id="KW-1185">Reference proteome</keyword>
<dbReference type="SUPFAM" id="SSF52540">
    <property type="entry name" value="P-loop containing nucleoside triphosphate hydrolases"/>
    <property type="match status" value="2"/>
</dbReference>
<dbReference type="InterPro" id="IPR013761">
    <property type="entry name" value="SAM/pointed_sf"/>
</dbReference>
<dbReference type="GO" id="GO:0003677">
    <property type="term" value="F:DNA binding"/>
    <property type="evidence" value="ECO:0007669"/>
    <property type="project" value="UniProtKB-KW"/>
</dbReference>
<feature type="region of interest" description="Disordered" evidence="9">
    <location>
        <begin position="1253"/>
        <end position="1273"/>
    </location>
</feature>
<feature type="domain" description="Helicase ATP-binding" evidence="11">
    <location>
        <begin position="931"/>
        <end position="1136"/>
    </location>
</feature>
<evidence type="ECO:0000256" key="4">
    <source>
        <dbReference type="ARBA" id="ARBA00022801"/>
    </source>
</evidence>
<dbReference type="STRING" id="303698.A0A1V6SSD5"/>
<evidence type="ECO:0000259" key="12">
    <source>
        <dbReference type="PROSITE" id="PS51194"/>
    </source>
</evidence>
<dbReference type="GO" id="GO:0016887">
    <property type="term" value="F:ATP hydrolysis activity"/>
    <property type="evidence" value="ECO:0007669"/>
    <property type="project" value="InterPro"/>
</dbReference>
<keyword evidence="6" id="KW-0067">ATP-binding</keyword>
<evidence type="ECO:0000256" key="6">
    <source>
        <dbReference type="ARBA" id="ARBA00022840"/>
    </source>
</evidence>
<gene>
    <name evidence="13" type="ORF">PENSTE_c022G04689</name>
</gene>
<feature type="compositionally biased region" description="Polar residues" evidence="9">
    <location>
        <begin position="116"/>
        <end position="132"/>
    </location>
</feature>
<reference evidence="14" key="1">
    <citation type="journal article" date="2017" name="Nat. Microbiol.">
        <title>Global analysis of biosynthetic gene clusters reveals vast potential of secondary metabolite production in Penicillium species.</title>
        <authorList>
            <person name="Nielsen J.C."/>
            <person name="Grijseels S."/>
            <person name="Prigent S."/>
            <person name="Ji B."/>
            <person name="Dainat J."/>
            <person name="Nielsen K.F."/>
            <person name="Frisvad J.C."/>
            <person name="Workman M."/>
            <person name="Nielsen J."/>
        </authorList>
    </citation>
    <scope>NUCLEOTIDE SEQUENCE [LARGE SCALE GENOMIC DNA]</scope>
    <source>
        <strain evidence="14">IBT 24891</strain>
    </source>
</reference>
<dbReference type="OrthoDB" id="2020972at2759"/>
<feature type="compositionally biased region" description="Polar residues" evidence="9">
    <location>
        <begin position="146"/>
        <end position="164"/>
    </location>
</feature>
<dbReference type="CDD" id="cd18007">
    <property type="entry name" value="DEXHc_ATRX-like"/>
    <property type="match status" value="1"/>
</dbReference>
<dbReference type="PROSITE" id="PS51192">
    <property type="entry name" value="HELICASE_ATP_BIND_1"/>
    <property type="match status" value="1"/>
</dbReference>
<dbReference type="Pfam" id="PF24580">
    <property type="entry name" value="DUF7607"/>
    <property type="match status" value="1"/>
</dbReference>
<evidence type="ECO:0000313" key="14">
    <source>
        <dbReference type="Proteomes" id="UP000191285"/>
    </source>
</evidence>
<dbReference type="Gene3D" id="3.40.50.10810">
    <property type="entry name" value="Tandem AAA-ATPase domain"/>
    <property type="match status" value="1"/>
</dbReference>
<dbReference type="PANTHER" id="PTHR45797:SF1">
    <property type="entry name" value="HELICASE ARIP4"/>
    <property type="match status" value="1"/>
</dbReference>
<keyword evidence="4" id="KW-0378">Hydrolase</keyword>
<proteinExistence type="inferred from homology"/>
<evidence type="ECO:0000256" key="9">
    <source>
        <dbReference type="SAM" id="MobiDB-lite"/>
    </source>
</evidence>
<evidence type="ECO:0000259" key="10">
    <source>
        <dbReference type="PROSITE" id="PS50105"/>
    </source>
</evidence>
<evidence type="ECO:0000256" key="3">
    <source>
        <dbReference type="ARBA" id="ARBA00022741"/>
    </source>
</evidence>
<dbReference type="InterPro" id="IPR027417">
    <property type="entry name" value="P-loop_NTPase"/>
</dbReference>
<dbReference type="PROSITE" id="PS50105">
    <property type="entry name" value="SAM_DOMAIN"/>
    <property type="match status" value="1"/>
</dbReference>
<evidence type="ECO:0000256" key="2">
    <source>
        <dbReference type="ARBA" id="ARBA00007025"/>
    </source>
</evidence>
<evidence type="ECO:0000256" key="5">
    <source>
        <dbReference type="ARBA" id="ARBA00022806"/>
    </source>
</evidence>
<feature type="compositionally biased region" description="Acidic residues" evidence="9">
    <location>
        <begin position="467"/>
        <end position="493"/>
    </location>
</feature>
<dbReference type="SUPFAM" id="SSF47769">
    <property type="entry name" value="SAM/Pointed domain"/>
    <property type="match status" value="1"/>
</dbReference>
<feature type="region of interest" description="Disordered" evidence="9">
    <location>
        <begin position="1599"/>
        <end position="1649"/>
    </location>
</feature>
<dbReference type="InterPro" id="IPR049730">
    <property type="entry name" value="SNF2/RAD54-like_C"/>
</dbReference>
<dbReference type="InterPro" id="IPR044574">
    <property type="entry name" value="ARIP4-like"/>
</dbReference>
<feature type="compositionally biased region" description="Polar residues" evidence="9">
    <location>
        <begin position="1678"/>
        <end position="1714"/>
    </location>
</feature>
<feature type="compositionally biased region" description="Low complexity" evidence="9">
    <location>
        <begin position="1723"/>
        <end position="1732"/>
    </location>
</feature>
<feature type="domain" description="Helicase C-terminal" evidence="12">
    <location>
        <begin position="1309"/>
        <end position="1471"/>
    </location>
</feature>